<dbReference type="AlphaFoldDB" id="A0AAE0MKJ6"/>
<dbReference type="EMBL" id="JAUEPP010000010">
    <property type="protein sequence ID" value="KAK3334504.1"/>
    <property type="molecule type" value="Genomic_DNA"/>
</dbReference>
<dbReference type="Proteomes" id="UP001278500">
    <property type="component" value="Unassembled WGS sequence"/>
</dbReference>
<comment type="caution">
    <text evidence="1">The sequence shown here is derived from an EMBL/GenBank/DDBJ whole genome shotgun (WGS) entry which is preliminary data.</text>
</comment>
<reference evidence="1" key="1">
    <citation type="journal article" date="2023" name="Mol. Phylogenet. Evol.">
        <title>Genome-scale phylogeny and comparative genomics of the fungal order Sordariales.</title>
        <authorList>
            <person name="Hensen N."/>
            <person name="Bonometti L."/>
            <person name="Westerberg I."/>
            <person name="Brannstrom I.O."/>
            <person name="Guillou S."/>
            <person name="Cros-Aarteil S."/>
            <person name="Calhoun S."/>
            <person name="Haridas S."/>
            <person name="Kuo A."/>
            <person name="Mondo S."/>
            <person name="Pangilinan J."/>
            <person name="Riley R."/>
            <person name="LaButti K."/>
            <person name="Andreopoulos B."/>
            <person name="Lipzen A."/>
            <person name="Chen C."/>
            <person name="Yan M."/>
            <person name="Daum C."/>
            <person name="Ng V."/>
            <person name="Clum A."/>
            <person name="Steindorff A."/>
            <person name="Ohm R.A."/>
            <person name="Martin F."/>
            <person name="Silar P."/>
            <person name="Natvig D.O."/>
            <person name="Lalanne C."/>
            <person name="Gautier V."/>
            <person name="Ament-Velasquez S.L."/>
            <person name="Kruys A."/>
            <person name="Hutchinson M.I."/>
            <person name="Powell A.J."/>
            <person name="Barry K."/>
            <person name="Miller A.N."/>
            <person name="Grigoriev I.V."/>
            <person name="Debuchy R."/>
            <person name="Gladieux P."/>
            <person name="Hiltunen Thoren M."/>
            <person name="Johannesson H."/>
        </authorList>
    </citation>
    <scope>NUCLEOTIDE SEQUENCE</scope>
    <source>
        <strain evidence="1">CBS 560.94</strain>
    </source>
</reference>
<reference evidence="1" key="2">
    <citation type="submission" date="2023-06" db="EMBL/GenBank/DDBJ databases">
        <authorList>
            <consortium name="Lawrence Berkeley National Laboratory"/>
            <person name="Haridas S."/>
            <person name="Hensen N."/>
            <person name="Bonometti L."/>
            <person name="Westerberg I."/>
            <person name="Brannstrom I.O."/>
            <person name="Guillou S."/>
            <person name="Cros-Aarteil S."/>
            <person name="Calhoun S."/>
            <person name="Kuo A."/>
            <person name="Mondo S."/>
            <person name="Pangilinan J."/>
            <person name="Riley R."/>
            <person name="Labutti K."/>
            <person name="Andreopoulos B."/>
            <person name="Lipzen A."/>
            <person name="Chen C."/>
            <person name="Yanf M."/>
            <person name="Daum C."/>
            <person name="Ng V."/>
            <person name="Clum A."/>
            <person name="Steindorff A."/>
            <person name="Ohm R."/>
            <person name="Martin F."/>
            <person name="Silar P."/>
            <person name="Natvig D."/>
            <person name="Lalanne C."/>
            <person name="Gautier V."/>
            <person name="Ament-Velasquez S.L."/>
            <person name="Kruys A."/>
            <person name="Hutchinson M.I."/>
            <person name="Powell A.J."/>
            <person name="Barry K."/>
            <person name="Miller A.N."/>
            <person name="Grigoriev I.V."/>
            <person name="Debuchy R."/>
            <person name="Gladieux P."/>
            <person name="Thoren M.H."/>
            <person name="Johannesson H."/>
        </authorList>
    </citation>
    <scope>NUCLEOTIDE SEQUENCE</scope>
    <source>
        <strain evidence="1">CBS 560.94</strain>
    </source>
</reference>
<protein>
    <submittedName>
        <fullName evidence="1">Uncharacterized protein</fullName>
    </submittedName>
</protein>
<dbReference type="GeneID" id="87862969"/>
<organism evidence="1 2">
    <name type="scientific">Neurospora tetraspora</name>
    <dbReference type="NCBI Taxonomy" id="94610"/>
    <lineage>
        <taxon>Eukaryota</taxon>
        <taxon>Fungi</taxon>
        <taxon>Dikarya</taxon>
        <taxon>Ascomycota</taxon>
        <taxon>Pezizomycotina</taxon>
        <taxon>Sordariomycetes</taxon>
        <taxon>Sordariomycetidae</taxon>
        <taxon>Sordariales</taxon>
        <taxon>Sordariaceae</taxon>
        <taxon>Neurospora</taxon>
    </lineage>
</organism>
<keyword evidence="2" id="KW-1185">Reference proteome</keyword>
<sequence length="203" mass="22652">MSAALAPFTRFPIEAPIEAGDRMDEQVMSEFPASEVIRCAVFENGGVEESVGGQAWGDKTSATSKCLKPWEGLERDHGTLTIFPTLAYRSMLERAWYCWTVRPLRQQTPCRSLLQVGEIPRRTIQRQKELEKLIAVGSGCRLPSSDEMLRRTASCLLLSAMSVKITWSRTSASLRVDAVDGNVGSPHECTAPCHHYHHHFSSF</sequence>
<proteinExistence type="predicted"/>
<accession>A0AAE0MKJ6</accession>
<gene>
    <name evidence="1" type="ORF">B0H65DRAFT_446787</name>
</gene>
<evidence type="ECO:0000313" key="2">
    <source>
        <dbReference type="Proteomes" id="UP001278500"/>
    </source>
</evidence>
<name>A0AAE0MKJ6_9PEZI</name>
<evidence type="ECO:0000313" key="1">
    <source>
        <dbReference type="EMBL" id="KAK3334504.1"/>
    </source>
</evidence>
<dbReference type="RefSeq" id="XP_062676670.1">
    <property type="nucleotide sequence ID" value="XM_062825815.1"/>
</dbReference>